<feature type="transmembrane region" description="Helical" evidence="1">
    <location>
        <begin position="369"/>
        <end position="392"/>
    </location>
</feature>
<accession>A0A381T1N2</accession>
<dbReference type="Pfam" id="PF01963">
    <property type="entry name" value="TraB_PrgY_gumN"/>
    <property type="match status" value="1"/>
</dbReference>
<name>A0A381T1N2_9ZZZZ</name>
<protein>
    <recommendedName>
        <fullName evidence="3">TraB family protein</fullName>
    </recommendedName>
</protein>
<evidence type="ECO:0000256" key="1">
    <source>
        <dbReference type="SAM" id="Phobius"/>
    </source>
</evidence>
<keyword evidence="1" id="KW-0812">Transmembrane</keyword>
<feature type="transmembrane region" description="Helical" evidence="1">
    <location>
        <begin position="312"/>
        <end position="336"/>
    </location>
</feature>
<evidence type="ECO:0000313" key="2">
    <source>
        <dbReference type="EMBL" id="SVA09458.1"/>
    </source>
</evidence>
<dbReference type="CDD" id="cd14726">
    <property type="entry name" value="TraB_PrgY-like"/>
    <property type="match status" value="1"/>
</dbReference>
<evidence type="ECO:0008006" key="3">
    <source>
        <dbReference type="Google" id="ProtNLM"/>
    </source>
</evidence>
<feature type="non-terminal residue" evidence="2">
    <location>
        <position position="1"/>
    </location>
</feature>
<keyword evidence="1" id="KW-1133">Transmembrane helix</keyword>
<gene>
    <name evidence="2" type="ORF">METZ01_LOCUS62312</name>
</gene>
<dbReference type="PANTHER" id="PTHR21530:SF7">
    <property type="entry name" value="TRAB DOMAIN-CONTAINING PROTEIN"/>
    <property type="match status" value="1"/>
</dbReference>
<reference evidence="2" key="1">
    <citation type="submission" date="2018-05" db="EMBL/GenBank/DDBJ databases">
        <authorList>
            <person name="Lanie J.A."/>
            <person name="Ng W.-L."/>
            <person name="Kazmierczak K.M."/>
            <person name="Andrzejewski T.M."/>
            <person name="Davidsen T.M."/>
            <person name="Wayne K.J."/>
            <person name="Tettelin H."/>
            <person name="Glass J.I."/>
            <person name="Rusch D."/>
            <person name="Podicherti R."/>
            <person name="Tsui H.-C.T."/>
            <person name="Winkler M.E."/>
        </authorList>
    </citation>
    <scope>NUCLEOTIDE SEQUENCE</scope>
</reference>
<sequence length="397" mass="43884">VDKENEDVIKKIQLNGATITLLGTAHVSKESVALVEKKILSKDFDCIAVELCPARYENLKNRSWWQNLDIYEVFKKKKASLLLINLALSAYQRRLADKVGVEAGKEMIRATELATENDIRLEVVDRDITTTLHRLVTKVSFWQKIKIFSGLIVGIFVGEEVDKDQIENLKKGDMLHSVIEEFGDSLPQIKKVLIDERDEFMTGKLSMLTMSENAPKNILAIVGAGHLVGMVPSFDNPPNQSEMNALTKKPPSGRIGYFVGWGICILILSMFYVGYQQSPELGWSLVVTWVLINGGLSALGAALALAHPVSILAAFFAAPLTSLNPTIGAGMVVGLIESYLRKPKVTDFERLRNDISSFPMWWKNGVVRVLLVFFFANVGSAIGTYVAGASIIQQILS</sequence>
<dbReference type="NCBIfam" id="TIGR00261">
    <property type="entry name" value="traB"/>
    <property type="match status" value="1"/>
</dbReference>
<dbReference type="AlphaFoldDB" id="A0A381T1N2"/>
<dbReference type="InterPro" id="IPR005230">
    <property type="entry name" value="TraB_bac"/>
</dbReference>
<dbReference type="PANTHER" id="PTHR21530">
    <property type="entry name" value="PHEROMONE SHUTDOWN PROTEIN"/>
    <property type="match status" value="1"/>
</dbReference>
<proteinExistence type="predicted"/>
<dbReference type="InterPro" id="IPR046345">
    <property type="entry name" value="TraB_PrgY-like"/>
</dbReference>
<keyword evidence="1" id="KW-0472">Membrane</keyword>
<dbReference type="EMBL" id="UINC01003813">
    <property type="protein sequence ID" value="SVA09458.1"/>
    <property type="molecule type" value="Genomic_DNA"/>
</dbReference>
<feature type="transmembrane region" description="Helical" evidence="1">
    <location>
        <begin position="255"/>
        <end position="275"/>
    </location>
</feature>
<dbReference type="InterPro" id="IPR002816">
    <property type="entry name" value="TraB/PrgY/GumN_fam"/>
</dbReference>
<feature type="transmembrane region" description="Helical" evidence="1">
    <location>
        <begin position="281"/>
        <end position="305"/>
    </location>
</feature>
<organism evidence="2">
    <name type="scientific">marine metagenome</name>
    <dbReference type="NCBI Taxonomy" id="408172"/>
    <lineage>
        <taxon>unclassified sequences</taxon>
        <taxon>metagenomes</taxon>
        <taxon>ecological metagenomes</taxon>
    </lineage>
</organism>